<accession>A0A178LCP6</accession>
<dbReference type="InterPro" id="IPR058248">
    <property type="entry name" value="Lxx211020-like"/>
</dbReference>
<sequence length="160" mass="17458">MFTAVRYSLAVLLLSQFCSGFAWADVKVEDAWVRAAVPGQVATGAFMVLTADQDSQLLQAHSGVAKDVQIHEMFMQGDVMRMQQVKAITLPARQPVSLDPHGYHIMLMGLNRTISAGDKVPITLVVKDSSGREQSVEVLAPVMPLDATGIRTSEHSQQEH</sequence>
<evidence type="ECO:0000256" key="1">
    <source>
        <dbReference type="SAM" id="SignalP"/>
    </source>
</evidence>
<keyword evidence="1" id="KW-0732">Signal</keyword>
<dbReference type="RefSeq" id="WP_064308289.1">
    <property type="nucleotide sequence ID" value="NZ_LWCR01000023.1"/>
</dbReference>
<dbReference type="EMBL" id="LWCR01000023">
    <property type="protein sequence ID" value="OAN28221.1"/>
    <property type="molecule type" value="Genomic_DNA"/>
</dbReference>
<dbReference type="Gene3D" id="2.60.40.1890">
    <property type="entry name" value="PCu(A)C copper chaperone"/>
    <property type="match status" value="1"/>
</dbReference>
<dbReference type="PANTHER" id="PTHR36302:SF1">
    <property type="entry name" value="COPPER CHAPERONE PCU(A)C"/>
    <property type="match status" value="1"/>
</dbReference>
<reference evidence="2 3" key="1">
    <citation type="submission" date="2016-04" db="EMBL/GenBank/DDBJ databases">
        <title>Draft Genome Sequences of Staphylococcus capitis Strain H36, S. capitis Strain H65, S. cohnii Strain H62, S. hominis Strain H69, Mycobacterium iranicum Strain H39, Plantibacter sp. Strain H53, Pseudomonas oryzihabitans Strain H72, and Microbacterium sp. Strain H83, isolated from residential settings.</title>
        <authorList>
            <person name="Lymperopoulou D."/>
            <person name="Adams R.I."/>
            <person name="Lindow S."/>
            <person name="Coil D.A."/>
            <person name="Jospin G."/>
            <person name="Eisen J.A."/>
        </authorList>
    </citation>
    <scope>NUCLEOTIDE SEQUENCE [LARGE SCALE GENOMIC DNA]</scope>
    <source>
        <strain evidence="2 3">H72</strain>
    </source>
</reference>
<proteinExistence type="predicted"/>
<evidence type="ECO:0000313" key="2">
    <source>
        <dbReference type="EMBL" id="OAN28221.1"/>
    </source>
</evidence>
<dbReference type="PANTHER" id="PTHR36302">
    <property type="entry name" value="BLR7088 PROTEIN"/>
    <property type="match status" value="1"/>
</dbReference>
<organism evidence="2 3">
    <name type="scientific">Pseudomonas oryzihabitans</name>
    <dbReference type="NCBI Taxonomy" id="47885"/>
    <lineage>
        <taxon>Bacteria</taxon>
        <taxon>Pseudomonadati</taxon>
        <taxon>Pseudomonadota</taxon>
        <taxon>Gammaproteobacteria</taxon>
        <taxon>Pseudomonadales</taxon>
        <taxon>Pseudomonadaceae</taxon>
        <taxon>Pseudomonas</taxon>
    </lineage>
</organism>
<protein>
    <recommendedName>
        <fullName evidence="4">Transporter</fullName>
    </recommendedName>
</protein>
<dbReference type="OrthoDB" id="9796962at2"/>
<gene>
    <name evidence="2" type="ORF">A4V15_03935</name>
</gene>
<dbReference type="SUPFAM" id="SSF110087">
    <property type="entry name" value="DR1885-like metal-binding protein"/>
    <property type="match status" value="1"/>
</dbReference>
<evidence type="ECO:0000313" key="3">
    <source>
        <dbReference type="Proteomes" id="UP000078356"/>
    </source>
</evidence>
<feature type="signal peptide" evidence="1">
    <location>
        <begin position="1"/>
        <end position="24"/>
    </location>
</feature>
<comment type="caution">
    <text evidence="2">The sequence shown here is derived from an EMBL/GenBank/DDBJ whole genome shotgun (WGS) entry which is preliminary data.</text>
</comment>
<dbReference type="InterPro" id="IPR007410">
    <property type="entry name" value="LpqE-like"/>
</dbReference>
<dbReference type="Pfam" id="PF04314">
    <property type="entry name" value="PCuAC"/>
    <property type="match status" value="1"/>
</dbReference>
<dbReference type="InterPro" id="IPR036182">
    <property type="entry name" value="PCuAC_sf"/>
</dbReference>
<dbReference type="Proteomes" id="UP000078356">
    <property type="component" value="Unassembled WGS sequence"/>
</dbReference>
<evidence type="ECO:0008006" key="4">
    <source>
        <dbReference type="Google" id="ProtNLM"/>
    </source>
</evidence>
<dbReference type="AlphaFoldDB" id="A0A178LCP6"/>
<feature type="chain" id="PRO_5008090945" description="Transporter" evidence="1">
    <location>
        <begin position="25"/>
        <end position="160"/>
    </location>
</feature>
<name>A0A178LCP6_9PSED</name>